<protein>
    <submittedName>
        <fullName evidence="1">Uncharacterized protein</fullName>
    </submittedName>
</protein>
<accession>A0A7J7IKH3</accession>
<dbReference type="Proteomes" id="UP000530660">
    <property type="component" value="Unassembled WGS sequence"/>
</dbReference>
<sequence length="238" mass="26918">MVTTCHGVFLAPEKLLDVSVSIRERCLWLPSDGAIATSDRVGLTLWEIRYNREGTSETELYGLYSAALGEGSWLHVQGCKRQDSELLDASSAYSRKEEAAGFLFRDGSLQLLVPFDPILLALPWLEKTFYVDQPQPWSLFVESLCDSKWFLEHLDEERVAKLVLVIENASAPAVSSPARYRFSMERALRFLLAKLWRVKTVLSGANETERLRIAIDVVAHMVGHRWARRLTATFDASV</sequence>
<evidence type="ECO:0000313" key="2">
    <source>
        <dbReference type="Proteomes" id="UP000530660"/>
    </source>
</evidence>
<dbReference type="AlphaFoldDB" id="A0A7J7IKH3"/>
<reference evidence="1 2" key="1">
    <citation type="journal article" date="2020" name="J. Phycol.">
        <title>Comparative genome analysis reveals Cyanidiococcus gen. nov., a new extremophilic red algal genus sister to Cyanidioschyzon (Cyanidioschyzonaceae, Rhodophyta).</title>
        <authorList>
            <person name="Liu S.-L."/>
            <person name="Chiang Y.-R."/>
            <person name="Yoon H.S."/>
            <person name="Fu H.-Y."/>
        </authorList>
    </citation>
    <scope>NUCLEOTIDE SEQUENCE [LARGE SCALE GENOMIC DNA]</scope>
    <source>
        <strain evidence="1 2">THAL066</strain>
    </source>
</reference>
<comment type="caution">
    <text evidence="1">The sequence shown here is derived from an EMBL/GenBank/DDBJ whole genome shotgun (WGS) entry which is preliminary data.</text>
</comment>
<organism evidence="1 2">
    <name type="scientific">Cyanidiococcus yangmingshanensis</name>
    <dbReference type="NCBI Taxonomy" id="2690220"/>
    <lineage>
        <taxon>Eukaryota</taxon>
        <taxon>Rhodophyta</taxon>
        <taxon>Bangiophyceae</taxon>
        <taxon>Cyanidiales</taxon>
        <taxon>Cyanidiaceae</taxon>
        <taxon>Cyanidiococcus</taxon>
    </lineage>
</organism>
<name>A0A7J7IKH3_9RHOD</name>
<gene>
    <name evidence="1" type="ORF">F1559_001849</name>
</gene>
<dbReference type="EMBL" id="VWRR01000006">
    <property type="protein sequence ID" value="KAF6003528.1"/>
    <property type="molecule type" value="Genomic_DNA"/>
</dbReference>
<keyword evidence="2" id="KW-1185">Reference proteome</keyword>
<proteinExistence type="predicted"/>
<evidence type="ECO:0000313" key="1">
    <source>
        <dbReference type="EMBL" id="KAF6003528.1"/>
    </source>
</evidence>